<dbReference type="SUPFAM" id="SSF47473">
    <property type="entry name" value="EF-hand"/>
    <property type="match status" value="1"/>
</dbReference>
<dbReference type="EnsemblPlants" id="EMT07191">
    <property type="protein sequence ID" value="EMT07191"/>
    <property type="gene ID" value="F775_43370"/>
</dbReference>
<organism evidence="1">
    <name type="scientific">Aegilops tauschii</name>
    <name type="common">Tausch's goatgrass</name>
    <name type="synonym">Aegilops squarrosa</name>
    <dbReference type="NCBI Taxonomy" id="37682"/>
    <lineage>
        <taxon>Eukaryota</taxon>
        <taxon>Viridiplantae</taxon>
        <taxon>Streptophyta</taxon>
        <taxon>Embryophyta</taxon>
        <taxon>Tracheophyta</taxon>
        <taxon>Spermatophyta</taxon>
        <taxon>Magnoliopsida</taxon>
        <taxon>Liliopsida</taxon>
        <taxon>Poales</taxon>
        <taxon>Poaceae</taxon>
        <taxon>BOP clade</taxon>
        <taxon>Pooideae</taxon>
        <taxon>Triticodae</taxon>
        <taxon>Triticeae</taxon>
        <taxon>Triticinae</taxon>
        <taxon>Aegilops</taxon>
    </lineage>
</organism>
<name>M8AZM2_AEGTA</name>
<dbReference type="AlphaFoldDB" id="M8AZM2"/>
<accession>M8AZM2</accession>
<sequence>MAFMRYRALPQGEVTAEEFWAWLGQFDADHDGPISQDELQGAHRSLDLCHFEKIMHALNKKDKNKRLTAVVPATRSPRAIDGGDRNMVTHMFAMQAGGVRAADANRDGAVGGEEAGRLFAYAQKQLGGKITQLGSY</sequence>
<proteinExistence type="predicted"/>
<protein>
    <submittedName>
        <fullName evidence="1">Uncharacterized protein</fullName>
    </submittedName>
</protein>
<dbReference type="InterPro" id="IPR002048">
    <property type="entry name" value="EF_hand_dom"/>
</dbReference>
<evidence type="ECO:0000313" key="1">
    <source>
        <dbReference type="EnsemblPlants" id="EMT07191"/>
    </source>
</evidence>
<dbReference type="Pfam" id="PF13202">
    <property type="entry name" value="EF-hand_5"/>
    <property type="match status" value="1"/>
</dbReference>
<dbReference type="GO" id="GO:0005509">
    <property type="term" value="F:calcium ion binding"/>
    <property type="evidence" value="ECO:0007669"/>
    <property type="project" value="InterPro"/>
</dbReference>
<reference evidence="1" key="1">
    <citation type="submission" date="2015-06" db="UniProtKB">
        <authorList>
            <consortium name="EnsemblPlants"/>
        </authorList>
    </citation>
    <scope>IDENTIFICATION</scope>
</reference>
<dbReference type="PROSITE" id="PS50222">
    <property type="entry name" value="EF_HAND_2"/>
    <property type="match status" value="1"/>
</dbReference>
<dbReference type="Gene3D" id="1.10.238.10">
    <property type="entry name" value="EF-hand"/>
    <property type="match status" value="1"/>
</dbReference>
<dbReference type="InterPro" id="IPR011992">
    <property type="entry name" value="EF-hand-dom_pair"/>
</dbReference>